<accession>A0A369A5Y2</accession>
<keyword evidence="14" id="KW-1185">Reference proteome</keyword>
<comment type="catalytic activity">
    <reaction evidence="10">
        <text>di-trans,octa-cis-undecaprenyl diphospho-N-acetyl-alpha-D-muramoyl-L-alanyl-D-glutamyl-meso-2,6-diaminopimeloyl-D-alanyl-D-alanine + UDP-N-acetyl-alpha-D-glucosamine = di-trans,octa-cis-undecaprenyl diphospho-[N-acetyl-alpha-D-glucosaminyl-(1-&gt;4)]-N-acetyl-alpha-D-muramoyl-L-alanyl-D-glutamyl-meso-2,6-diaminopimeloyl-D-alanyl-D-alanine + UDP + H(+)</text>
        <dbReference type="Rhea" id="RHEA:31227"/>
        <dbReference type="ChEBI" id="CHEBI:15378"/>
        <dbReference type="ChEBI" id="CHEBI:57705"/>
        <dbReference type="ChEBI" id="CHEBI:58223"/>
        <dbReference type="ChEBI" id="CHEBI:61387"/>
        <dbReference type="ChEBI" id="CHEBI:61388"/>
        <dbReference type="EC" id="2.4.1.227"/>
    </reaction>
</comment>
<dbReference type="GO" id="GO:0051991">
    <property type="term" value="F:UDP-N-acetyl-D-glucosamine:N-acetylmuramoyl-L-alanyl-D-glutamyl-meso-2,6-diaminopimelyl-D-alanyl-D-alanine-diphosphoundecaprenol 4-beta-N-acetylglucosaminlytransferase activity"/>
    <property type="evidence" value="ECO:0007669"/>
    <property type="project" value="RHEA"/>
</dbReference>
<evidence type="ECO:0000256" key="1">
    <source>
        <dbReference type="ARBA" id="ARBA00022475"/>
    </source>
</evidence>
<dbReference type="PANTHER" id="PTHR21015">
    <property type="entry name" value="UDP-N-ACETYLGLUCOSAMINE--N-ACETYLMURAMYL-(PENTAPEPTIDE) PYROPHOSPHORYL-UNDECAPRENOL N-ACETYLGLUCOSAMINE TRANSFERASE 1"/>
    <property type="match status" value="1"/>
</dbReference>
<comment type="similarity">
    <text evidence="10">Belongs to the glycosyltransferase 28 family. MurG subfamily.</text>
</comment>
<comment type="pathway">
    <text evidence="10">Cell wall biogenesis; peptidoglycan biosynthesis.</text>
</comment>
<keyword evidence="9 10" id="KW-0961">Cell wall biogenesis/degradation</keyword>
<dbReference type="PANTHER" id="PTHR21015:SF22">
    <property type="entry name" value="GLYCOSYLTRANSFERASE"/>
    <property type="match status" value="1"/>
</dbReference>
<keyword evidence="2 10" id="KW-0132">Cell division</keyword>
<dbReference type="GO" id="GO:0050511">
    <property type="term" value="F:undecaprenyldiphospho-muramoylpentapeptide beta-N-acetylglucosaminyltransferase activity"/>
    <property type="evidence" value="ECO:0007669"/>
    <property type="project" value="UniProtKB-UniRule"/>
</dbReference>
<comment type="function">
    <text evidence="10">Cell wall formation. Catalyzes the transfer of a GlcNAc subunit on undecaprenyl-pyrophosphoryl-MurNAc-pentapeptide (lipid intermediate I) to form undecaprenyl-pyrophosphoryl-MurNAc-(pentapeptide)GlcNAc (lipid intermediate II).</text>
</comment>
<feature type="binding site" evidence="10">
    <location>
        <position position="168"/>
    </location>
    <ligand>
        <name>UDP-N-acetyl-alpha-D-glucosamine</name>
        <dbReference type="ChEBI" id="CHEBI:57705"/>
    </ligand>
</feature>
<dbReference type="Gene3D" id="3.40.50.2000">
    <property type="entry name" value="Glycogen Phosphorylase B"/>
    <property type="match status" value="2"/>
</dbReference>
<dbReference type="GO" id="GO:0008360">
    <property type="term" value="P:regulation of cell shape"/>
    <property type="evidence" value="ECO:0007669"/>
    <property type="project" value="UniProtKB-KW"/>
</dbReference>
<keyword evidence="1 10" id="KW-1003">Cell membrane</keyword>
<evidence type="ECO:0000313" key="14">
    <source>
        <dbReference type="Proteomes" id="UP000253517"/>
    </source>
</evidence>
<sequence>MKEKRFLLSGGGTGGHIFPAISIAGEIKHRWPDARILFVGAKNRMEMTQVPAAGFDIIGLPITGLRRSLSVKNLILPIKLIYSLLRCFSILLKFKPSAVIGTGGFASAPVVIAAGLMRLPVFVQEQNSFAGLSNRLAGRFAKKVFVAFEGMDRQFPPQKVVVTGNPVRQEILKTNEIPSGIAERYRLNVQKPTLLVVGGSLGAAKINETIDRFTDSILPIANLIWVCGKLYYNRYRIKYTDNMEGFYLTDFIPDLYQLYPVADLVISRAGAGTLSELAVAQKACILIPSPNVAENHQYKNAMAFGNSGAAVVVTEDQLDSLPSVIDDLIKNPEKRKNLEKNIRQFARPDATKQIVDYIAKYLQT</sequence>
<evidence type="ECO:0000256" key="6">
    <source>
        <dbReference type="ARBA" id="ARBA00022984"/>
    </source>
</evidence>
<dbReference type="GO" id="GO:0005975">
    <property type="term" value="P:carbohydrate metabolic process"/>
    <property type="evidence" value="ECO:0007669"/>
    <property type="project" value="InterPro"/>
</dbReference>
<dbReference type="NCBIfam" id="TIGR01133">
    <property type="entry name" value="murG"/>
    <property type="match status" value="1"/>
</dbReference>
<dbReference type="Proteomes" id="UP000253517">
    <property type="component" value="Unassembled WGS sequence"/>
</dbReference>
<evidence type="ECO:0000256" key="7">
    <source>
        <dbReference type="ARBA" id="ARBA00023136"/>
    </source>
</evidence>
<keyword evidence="7 10" id="KW-0472">Membrane</keyword>
<dbReference type="AlphaFoldDB" id="A0A369A5Y2"/>
<dbReference type="Pfam" id="PF03033">
    <property type="entry name" value="Glyco_transf_28"/>
    <property type="match status" value="1"/>
</dbReference>
<dbReference type="GO" id="GO:0051301">
    <property type="term" value="P:cell division"/>
    <property type="evidence" value="ECO:0007669"/>
    <property type="project" value="UniProtKB-KW"/>
</dbReference>
<keyword evidence="4 10" id="KW-0808">Transferase</keyword>
<feature type="domain" description="Glycosyltransferase family 28 N-terminal" evidence="11">
    <location>
        <begin position="6"/>
        <end position="145"/>
    </location>
</feature>
<protein>
    <recommendedName>
        <fullName evidence="10">UDP-N-acetylglucosamine--N-acetylmuramyl-(pentapeptide) pyrophosphoryl-undecaprenol N-acetylglucosamine transferase</fullName>
        <ecNumber evidence="10">2.4.1.227</ecNumber>
    </recommendedName>
    <alternativeName>
        <fullName evidence="10">Undecaprenyl-PP-MurNAc-pentapeptide-UDPGlcNAc GlcNAc transferase</fullName>
    </alternativeName>
</protein>
<dbReference type="InterPro" id="IPR007235">
    <property type="entry name" value="Glyco_trans_28_C"/>
</dbReference>
<feature type="binding site" evidence="10">
    <location>
        <begin position="13"/>
        <end position="15"/>
    </location>
    <ligand>
        <name>UDP-N-acetyl-alpha-D-glucosamine</name>
        <dbReference type="ChEBI" id="CHEBI:57705"/>
    </ligand>
</feature>
<feature type="binding site" evidence="10">
    <location>
        <position position="297"/>
    </location>
    <ligand>
        <name>UDP-N-acetyl-alpha-D-glucosamine</name>
        <dbReference type="ChEBI" id="CHEBI:57705"/>
    </ligand>
</feature>
<dbReference type="GO" id="GO:0005886">
    <property type="term" value="C:plasma membrane"/>
    <property type="evidence" value="ECO:0007669"/>
    <property type="project" value="UniProtKB-SubCell"/>
</dbReference>
<feature type="binding site" evidence="10">
    <location>
        <position position="252"/>
    </location>
    <ligand>
        <name>UDP-N-acetyl-alpha-D-glucosamine</name>
        <dbReference type="ChEBI" id="CHEBI:57705"/>
    </ligand>
</feature>
<dbReference type="EMBL" id="QPJS01000001">
    <property type="protein sequence ID" value="RCX04750.1"/>
    <property type="molecule type" value="Genomic_DNA"/>
</dbReference>
<comment type="subcellular location">
    <subcellularLocation>
        <location evidence="10">Cell membrane</location>
        <topology evidence="10">Peripheral membrane protein</topology>
        <orientation evidence="10">Cytoplasmic side</orientation>
    </subcellularLocation>
</comment>
<gene>
    <name evidence="10" type="primary">murG</name>
    <name evidence="13" type="ORF">DES35_10120</name>
</gene>
<evidence type="ECO:0000256" key="2">
    <source>
        <dbReference type="ARBA" id="ARBA00022618"/>
    </source>
</evidence>
<keyword evidence="6 10" id="KW-0573">Peptidoglycan synthesis</keyword>
<comment type="caution">
    <text evidence="10">Lacks conserved residue(s) required for the propagation of feature annotation.</text>
</comment>
<dbReference type="HAMAP" id="MF_00033">
    <property type="entry name" value="MurG"/>
    <property type="match status" value="1"/>
</dbReference>
<dbReference type="CDD" id="cd03785">
    <property type="entry name" value="GT28_MurG"/>
    <property type="match status" value="1"/>
</dbReference>
<dbReference type="InterPro" id="IPR004276">
    <property type="entry name" value="GlycoTrans_28_N"/>
</dbReference>
<dbReference type="GO" id="GO:0009252">
    <property type="term" value="P:peptidoglycan biosynthetic process"/>
    <property type="evidence" value="ECO:0007669"/>
    <property type="project" value="UniProtKB-UniRule"/>
</dbReference>
<dbReference type="SUPFAM" id="SSF53756">
    <property type="entry name" value="UDP-Glycosyltransferase/glycogen phosphorylase"/>
    <property type="match status" value="1"/>
</dbReference>
<evidence type="ECO:0000256" key="5">
    <source>
        <dbReference type="ARBA" id="ARBA00022960"/>
    </source>
</evidence>
<dbReference type="RefSeq" id="WP_037359640.1">
    <property type="nucleotide sequence ID" value="NZ_BHZF01000001.1"/>
</dbReference>
<keyword evidence="8 10" id="KW-0131">Cell cycle</keyword>
<feature type="binding site" evidence="10">
    <location>
        <position position="200"/>
    </location>
    <ligand>
        <name>UDP-N-acetyl-alpha-D-glucosamine</name>
        <dbReference type="ChEBI" id="CHEBI:57705"/>
    </ligand>
</feature>
<evidence type="ECO:0000256" key="10">
    <source>
        <dbReference type="HAMAP-Rule" id="MF_00033"/>
    </source>
</evidence>
<evidence type="ECO:0000256" key="8">
    <source>
        <dbReference type="ARBA" id="ARBA00023306"/>
    </source>
</evidence>
<dbReference type="UniPathway" id="UPA00219"/>
<reference evidence="13 14" key="1">
    <citation type="submission" date="2018-07" db="EMBL/GenBank/DDBJ databases">
        <title>Genomic Encyclopedia of Type Strains, Phase IV (KMG-IV): sequencing the most valuable type-strain genomes for metagenomic binning, comparative biology and taxonomic classification.</title>
        <authorList>
            <person name="Goeker M."/>
        </authorList>
    </citation>
    <scope>NUCLEOTIDE SEQUENCE [LARGE SCALE GENOMIC DNA]</scope>
    <source>
        <strain evidence="13 14">DSM 21410</strain>
    </source>
</reference>
<dbReference type="InterPro" id="IPR006009">
    <property type="entry name" value="GlcNAc_MurG"/>
</dbReference>
<evidence type="ECO:0000259" key="12">
    <source>
        <dbReference type="Pfam" id="PF04101"/>
    </source>
</evidence>
<feature type="domain" description="Glycosyl transferase family 28 C-terminal" evidence="12">
    <location>
        <begin position="193"/>
        <end position="353"/>
    </location>
</feature>
<evidence type="ECO:0000256" key="9">
    <source>
        <dbReference type="ARBA" id="ARBA00023316"/>
    </source>
</evidence>
<evidence type="ECO:0000256" key="3">
    <source>
        <dbReference type="ARBA" id="ARBA00022676"/>
    </source>
</evidence>
<feature type="binding site" evidence="10">
    <location>
        <position position="127"/>
    </location>
    <ligand>
        <name>UDP-N-acetyl-alpha-D-glucosamine</name>
        <dbReference type="ChEBI" id="CHEBI:57705"/>
    </ligand>
</feature>
<comment type="caution">
    <text evidence="13">The sequence shown here is derived from an EMBL/GenBank/DDBJ whole genome shotgun (WGS) entry which is preliminary data.</text>
</comment>
<dbReference type="GO" id="GO:0071555">
    <property type="term" value="P:cell wall organization"/>
    <property type="evidence" value="ECO:0007669"/>
    <property type="project" value="UniProtKB-KW"/>
</dbReference>
<dbReference type="EC" id="2.4.1.227" evidence="10"/>
<dbReference type="Pfam" id="PF04101">
    <property type="entry name" value="Glyco_tran_28_C"/>
    <property type="match status" value="1"/>
</dbReference>
<evidence type="ECO:0000256" key="4">
    <source>
        <dbReference type="ARBA" id="ARBA00022679"/>
    </source>
</evidence>
<evidence type="ECO:0000259" key="11">
    <source>
        <dbReference type="Pfam" id="PF03033"/>
    </source>
</evidence>
<keyword evidence="3 10" id="KW-0328">Glycosyltransferase</keyword>
<organism evidence="13 14">
    <name type="scientific">Schleiferia thermophila</name>
    <dbReference type="NCBI Taxonomy" id="884107"/>
    <lineage>
        <taxon>Bacteria</taxon>
        <taxon>Pseudomonadati</taxon>
        <taxon>Bacteroidota</taxon>
        <taxon>Flavobacteriia</taxon>
        <taxon>Flavobacteriales</taxon>
        <taxon>Schleiferiaceae</taxon>
        <taxon>Schleiferia</taxon>
    </lineage>
</organism>
<name>A0A369A5Y2_9FLAO</name>
<keyword evidence="5 10" id="KW-0133">Cell shape</keyword>
<proteinExistence type="inferred from homology"/>
<evidence type="ECO:0000313" key="13">
    <source>
        <dbReference type="EMBL" id="RCX04750.1"/>
    </source>
</evidence>